<dbReference type="OrthoDB" id="2157530at2759"/>
<name>A0A9P5CQP8_CRYP1</name>
<dbReference type="InterPro" id="IPR052895">
    <property type="entry name" value="HetReg/Transcr_Mod"/>
</dbReference>
<dbReference type="EMBL" id="MU032346">
    <property type="protein sequence ID" value="KAF3766667.1"/>
    <property type="molecule type" value="Genomic_DNA"/>
</dbReference>
<dbReference type="Pfam" id="PF06985">
    <property type="entry name" value="HET"/>
    <property type="match status" value="1"/>
</dbReference>
<keyword evidence="3" id="KW-1185">Reference proteome</keyword>
<comment type="caution">
    <text evidence="2">The sequence shown here is derived from an EMBL/GenBank/DDBJ whole genome shotgun (WGS) entry which is preliminary data.</text>
</comment>
<accession>A0A9P5CQP8</accession>
<dbReference type="RefSeq" id="XP_040777628.1">
    <property type="nucleotide sequence ID" value="XM_040924507.1"/>
</dbReference>
<sequence length="164" mass="18650">MDYSFRILCVHGNSDPKSAIYCELIERPLGAEEPTYEALSYCWGGQSLTQEIFCEGRRLMVTKNCESALRYFRPAVNGHVRRLWIDAICINQGDISEKSNQLQLMGEIYSGASRVLVWLEDDSSRILLHSLSNPGPSWIIDIGRTALAIDGTIVLLPWFKRLWI</sequence>
<dbReference type="PANTHER" id="PTHR24148:SF73">
    <property type="entry name" value="HET DOMAIN PROTEIN (AFU_ORTHOLOGUE AFUA_8G01020)"/>
    <property type="match status" value="1"/>
</dbReference>
<reference evidence="2" key="1">
    <citation type="journal article" date="2020" name="Phytopathology">
        <title>Genome sequence of the chestnut blight fungus Cryphonectria parasitica EP155: A fundamental resource for an archetypical invasive plant pathogen.</title>
        <authorList>
            <person name="Crouch J.A."/>
            <person name="Dawe A."/>
            <person name="Aerts A."/>
            <person name="Barry K."/>
            <person name="Churchill A.C.L."/>
            <person name="Grimwood J."/>
            <person name="Hillman B."/>
            <person name="Milgroom M.G."/>
            <person name="Pangilinan J."/>
            <person name="Smith M."/>
            <person name="Salamov A."/>
            <person name="Schmutz J."/>
            <person name="Yadav J."/>
            <person name="Grigoriev I.V."/>
            <person name="Nuss D."/>
        </authorList>
    </citation>
    <scope>NUCLEOTIDE SEQUENCE</scope>
    <source>
        <strain evidence="2">EP155</strain>
    </source>
</reference>
<feature type="domain" description="Heterokaryon incompatibility" evidence="1">
    <location>
        <begin position="36"/>
        <end position="134"/>
    </location>
</feature>
<evidence type="ECO:0000259" key="1">
    <source>
        <dbReference type="Pfam" id="PF06985"/>
    </source>
</evidence>
<dbReference type="InterPro" id="IPR010730">
    <property type="entry name" value="HET"/>
</dbReference>
<dbReference type="GeneID" id="63841636"/>
<evidence type="ECO:0000313" key="3">
    <source>
        <dbReference type="Proteomes" id="UP000803844"/>
    </source>
</evidence>
<dbReference type="PANTHER" id="PTHR24148">
    <property type="entry name" value="ANKYRIN REPEAT DOMAIN-CONTAINING PROTEIN 39 HOMOLOG-RELATED"/>
    <property type="match status" value="1"/>
</dbReference>
<organism evidence="2 3">
    <name type="scientific">Cryphonectria parasitica (strain ATCC 38755 / EP155)</name>
    <dbReference type="NCBI Taxonomy" id="660469"/>
    <lineage>
        <taxon>Eukaryota</taxon>
        <taxon>Fungi</taxon>
        <taxon>Dikarya</taxon>
        <taxon>Ascomycota</taxon>
        <taxon>Pezizomycotina</taxon>
        <taxon>Sordariomycetes</taxon>
        <taxon>Sordariomycetidae</taxon>
        <taxon>Diaporthales</taxon>
        <taxon>Cryphonectriaceae</taxon>
        <taxon>Cryphonectria-Endothia species complex</taxon>
        <taxon>Cryphonectria</taxon>
    </lineage>
</organism>
<dbReference type="AlphaFoldDB" id="A0A9P5CQP8"/>
<proteinExistence type="predicted"/>
<protein>
    <recommendedName>
        <fullName evidence="1">Heterokaryon incompatibility domain-containing protein</fullName>
    </recommendedName>
</protein>
<gene>
    <name evidence="2" type="ORF">M406DRAFT_53104</name>
</gene>
<feature type="non-terminal residue" evidence="2">
    <location>
        <position position="164"/>
    </location>
</feature>
<evidence type="ECO:0000313" key="2">
    <source>
        <dbReference type="EMBL" id="KAF3766667.1"/>
    </source>
</evidence>
<dbReference type="Proteomes" id="UP000803844">
    <property type="component" value="Unassembled WGS sequence"/>
</dbReference>